<keyword evidence="2" id="KW-1185">Reference proteome</keyword>
<feature type="chain" id="PRO_5045200688" evidence="1">
    <location>
        <begin position="26"/>
        <end position="142"/>
    </location>
</feature>
<organism evidence="2 3">
    <name type="scientific">Musca domestica</name>
    <name type="common">House fly</name>
    <dbReference type="NCBI Taxonomy" id="7370"/>
    <lineage>
        <taxon>Eukaryota</taxon>
        <taxon>Metazoa</taxon>
        <taxon>Ecdysozoa</taxon>
        <taxon>Arthropoda</taxon>
        <taxon>Hexapoda</taxon>
        <taxon>Insecta</taxon>
        <taxon>Pterygota</taxon>
        <taxon>Neoptera</taxon>
        <taxon>Endopterygota</taxon>
        <taxon>Diptera</taxon>
        <taxon>Brachycera</taxon>
        <taxon>Muscomorpha</taxon>
        <taxon>Muscoidea</taxon>
        <taxon>Muscidae</taxon>
        <taxon>Musca</taxon>
    </lineage>
</organism>
<evidence type="ECO:0000313" key="3">
    <source>
        <dbReference type="RefSeq" id="XP_058986269.1"/>
    </source>
</evidence>
<dbReference type="RefSeq" id="XP_058986269.1">
    <property type="nucleotide sequence ID" value="XM_059130286.1"/>
</dbReference>
<gene>
    <name evidence="3" type="primary">LOC101888675</name>
</gene>
<keyword evidence="1" id="KW-0732">Signal</keyword>
<evidence type="ECO:0000313" key="2">
    <source>
        <dbReference type="Proteomes" id="UP001652621"/>
    </source>
</evidence>
<reference evidence="3" key="1">
    <citation type="submission" date="2025-08" db="UniProtKB">
        <authorList>
            <consortium name="RefSeq"/>
        </authorList>
    </citation>
    <scope>IDENTIFICATION</scope>
    <source>
        <strain evidence="3">Aabys</strain>
        <tissue evidence="3">Whole body</tissue>
    </source>
</reference>
<name>A0ABM3VKD0_MUSDO</name>
<dbReference type="GeneID" id="101888675"/>
<proteinExistence type="predicted"/>
<accession>A0ABM3VKD0</accession>
<feature type="signal peptide" evidence="1">
    <location>
        <begin position="1"/>
        <end position="25"/>
    </location>
</feature>
<sequence length="142" mass="16085">MWACTIAIVWMLLLIDIWSFMRVNCSGISTKEEISVGICQLYNGTTCSKYLSNKSVFIPPNFTLEDFEERLRAAYGVIKESKSRKKCLNCGTGNKNVRIVGQLLLAKIYAARCVVFFAAVLITLQRTDNNAQSRNRRETYAV</sequence>
<evidence type="ECO:0000256" key="1">
    <source>
        <dbReference type="SAM" id="SignalP"/>
    </source>
</evidence>
<dbReference type="Proteomes" id="UP001652621">
    <property type="component" value="Unplaced"/>
</dbReference>
<protein>
    <submittedName>
        <fullName evidence="3">Uncharacterized protein LOC101888675</fullName>
    </submittedName>
</protein>